<feature type="domain" description="Hemerythrin-like" evidence="1">
    <location>
        <begin position="42"/>
        <end position="166"/>
    </location>
</feature>
<reference evidence="2 3" key="1">
    <citation type="journal article" date="2025" name="Microbiol. Resour. Announc.">
        <title>Draft genome sequences for Neonectria magnoliae and Neonectria punicea, canker pathogens of Liriodendron tulipifera and Acer saccharum in West Virginia.</title>
        <authorList>
            <person name="Petronek H.M."/>
            <person name="Kasson M.T."/>
            <person name="Metheny A.M."/>
            <person name="Stauder C.M."/>
            <person name="Lovett B."/>
            <person name="Lynch S.C."/>
            <person name="Garnas J.R."/>
            <person name="Kasson L.R."/>
            <person name="Stajich J.E."/>
        </authorList>
    </citation>
    <scope>NUCLEOTIDE SEQUENCE [LARGE SCALE GENOMIC DNA]</scope>
    <source>
        <strain evidence="2 3">NRRL 64653</strain>
    </source>
</reference>
<organism evidence="2 3">
    <name type="scientific">Neonectria punicea</name>
    <dbReference type="NCBI Taxonomy" id="979145"/>
    <lineage>
        <taxon>Eukaryota</taxon>
        <taxon>Fungi</taxon>
        <taxon>Dikarya</taxon>
        <taxon>Ascomycota</taxon>
        <taxon>Pezizomycotina</taxon>
        <taxon>Sordariomycetes</taxon>
        <taxon>Hypocreomycetidae</taxon>
        <taxon>Hypocreales</taxon>
        <taxon>Nectriaceae</taxon>
        <taxon>Neonectria</taxon>
    </lineage>
</organism>
<dbReference type="PANTHER" id="PTHR38048:SF2">
    <property type="entry name" value="HEMERYTHRIN-LIKE DOMAIN-CONTAINING PROTEIN"/>
    <property type="match status" value="1"/>
</dbReference>
<keyword evidence="3" id="KW-1185">Reference proteome</keyword>
<dbReference type="InterPro" id="IPR053206">
    <property type="entry name" value="Dimeric_xanthone_biosynth"/>
</dbReference>
<dbReference type="InterPro" id="IPR012312">
    <property type="entry name" value="Hemerythrin-like"/>
</dbReference>
<sequence length="262" mass="29647">MSESKAWVDAPFKLIPSSKAGAEVGKESKGAKQLASEMCIVHNVFLRGLNAVYNQARNVAARGTAKDKTDFANFAYGWAGMLEEHHHTEEAVIFPEINELTGVPGLMDSNVDEHKAFHDGLSAYTEYLDKVRSGNEEFDGDKLISIIDSFAVVLRDHLANEIDTLLGLEKYEDKCDWGAWFKAAIDKIVGPAMKKSEYRSDIFPMAVIFHDKTFDGGVWQEFPPIPWLFAVMLRWLFMNTRKDWWRFSGCDFTSHPKELPFG</sequence>
<comment type="caution">
    <text evidence="2">The sequence shown here is derived from an EMBL/GenBank/DDBJ whole genome shotgun (WGS) entry which is preliminary data.</text>
</comment>
<gene>
    <name evidence="2" type="ORF">QQX98_005960</name>
</gene>
<evidence type="ECO:0000259" key="1">
    <source>
        <dbReference type="Pfam" id="PF01814"/>
    </source>
</evidence>
<evidence type="ECO:0000313" key="2">
    <source>
        <dbReference type="EMBL" id="KAK7415316.1"/>
    </source>
</evidence>
<dbReference type="Proteomes" id="UP001498476">
    <property type="component" value="Unassembled WGS sequence"/>
</dbReference>
<proteinExistence type="predicted"/>
<dbReference type="EMBL" id="JAZAVJ010000085">
    <property type="protein sequence ID" value="KAK7415316.1"/>
    <property type="molecule type" value="Genomic_DNA"/>
</dbReference>
<evidence type="ECO:0000313" key="3">
    <source>
        <dbReference type="Proteomes" id="UP001498476"/>
    </source>
</evidence>
<accession>A0ABR1H2J2</accession>
<dbReference type="PANTHER" id="PTHR38048">
    <property type="entry name" value="EXPRESSED PROTEIN"/>
    <property type="match status" value="1"/>
</dbReference>
<dbReference type="Pfam" id="PF01814">
    <property type="entry name" value="Hemerythrin"/>
    <property type="match status" value="1"/>
</dbReference>
<dbReference type="CDD" id="cd12108">
    <property type="entry name" value="Hr-like"/>
    <property type="match status" value="1"/>
</dbReference>
<name>A0ABR1H2J2_9HYPO</name>
<protein>
    <recommendedName>
        <fullName evidence="1">Hemerythrin-like domain-containing protein</fullName>
    </recommendedName>
</protein>
<dbReference type="Gene3D" id="1.20.120.520">
    <property type="entry name" value="nmb1532 protein domain like"/>
    <property type="match status" value="1"/>
</dbReference>